<dbReference type="RefSeq" id="WP_092913368.1">
    <property type="nucleotide sequence ID" value="NZ_FOXB01000033.1"/>
</dbReference>
<evidence type="ECO:0000259" key="3">
    <source>
        <dbReference type="PROSITE" id="PS50887"/>
    </source>
</evidence>
<name>A0A1I5SED6_9BACT</name>
<dbReference type="CDD" id="cd01949">
    <property type="entry name" value="GGDEF"/>
    <property type="match status" value="1"/>
</dbReference>
<dbReference type="SUPFAM" id="SSF55073">
    <property type="entry name" value="Nucleotide cyclase"/>
    <property type="match status" value="1"/>
</dbReference>
<dbReference type="PANTHER" id="PTHR33121">
    <property type="entry name" value="CYCLIC DI-GMP PHOSPHODIESTERASE PDEF"/>
    <property type="match status" value="1"/>
</dbReference>
<dbReference type="OrthoDB" id="9790732at2"/>
<dbReference type="PANTHER" id="PTHR33121:SF71">
    <property type="entry name" value="OXYGEN SENSOR PROTEIN DOSP"/>
    <property type="match status" value="1"/>
</dbReference>
<feature type="domain" description="EAL" evidence="2">
    <location>
        <begin position="385"/>
        <end position="623"/>
    </location>
</feature>
<dbReference type="SMART" id="SM00052">
    <property type="entry name" value="EAL"/>
    <property type="match status" value="1"/>
</dbReference>
<dbReference type="NCBIfam" id="TIGR00254">
    <property type="entry name" value="GGDEF"/>
    <property type="match status" value="1"/>
</dbReference>
<keyword evidence="1" id="KW-0812">Transmembrane</keyword>
<proteinExistence type="predicted"/>
<dbReference type="Proteomes" id="UP000199227">
    <property type="component" value="Unassembled WGS sequence"/>
</dbReference>
<dbReference type="GO" id="GO:0071111">
    <property type="term" value="F:cyclic-guanylate-specific phosphodiesterase activity"/>
    <property type="evidence" value="ECO:0007669"/>
    <property type="project" value="InterPro"/>
</dbReference>
<dbReference type="Gene3D" id="3.20.20.450">
    <property type="entry name" value="EAL domain"/>
    <property type="match status" value="1"/>
</dbReference>
<evidence type="ECO:0000313" key="4">
    <source>
        <dbReference type="EMBL" id="SFP69075.1"/>
    </source>
</evidence>
<dbReference type="CDD" id="cd01948">
    <property type="entry name" value="EAL"/>
    <property type="match status" value="1"/>
</dbReference>
<keyword evidence="1" id="KW-1133">Transmembrane helix</keyword>
<organism evidence="4 5">
    <name type="scientific">Hydrogenimonas thermophila</name>
    <dbReference type="NCBI Taxonomy" id="223786"/>
    <lineage>
        <taxon>Bacteria</taxon>
        <taxon>Pseudomonadati</taxon>
        <taxon>Campylobacterota</taxon>
        <taxon>Epsilonproteobacteria</taxon>
        <taxon>Campylobacterales</taxon>
        <taxon>Hydrogenimonadaceae</taxon>
        <taxon>Hydrogenimonas</taxon>
    </lineage>
</organism>
<dbReference type="InterPro" id="IPR001633">
    <property type="entry name" value="EAL_dom"/>
</dbReference>
<dbReference type="Pfam" id="PF00563">
    <property type="entry name" value="EAL"/>
    <property type="match status" value="1"/>
</dbReference>
<keyword evidence="1" id="KW-0472">Membrane</keyword>
<dbReference type="Gene3D" id="3.30.70.270">
    <property type="match status" value="1"/>
</dbReference>
<protein>
    <submittedName>
        <fullName evidence="4">Diguanylate cyclase (GGDEF) domain-containing protein</fullName>
    </submittedName>
</protein>
<dbReference type="PROSITE" id="PS50887">
    <property type="entry name" value="GGDEF"/>
    <property type="match status" value="1"/>
</dbReference>
<reference evidence="4 5" key="1">
    <citation type="submission" date="2016-10" db="EMBL/GenBank/DDBJ databases">
        <authorList>
            <person name="de Groot N.N."/>
        </authorList>
    </citation>
    <scope>NUCLEOTIDE SEQUENCE [LARGE SCALE GENOMIC DNA]</scope>
    <source>
        <strain evidence="4 5">EP1-55-1</strain>
    </source>
</reference>
<dbReference type="InterPro" id="IPR035919">
    <property type="entry name" value="EAL_sf"/>
</dbReference>
<evidence type="ECO:0000256" key="1">
    <source>
        <dbReference type="SAM" id="Phobius"/>
    </source>
</evidence>
<gene>
    <name evidence="4" type="ORF">SAMN05216234_13315</name>
</gene>
<dbReference type="SUPFAM" id="SSF141868">
    <property type="entry name" value="EAL domain-like"/>
    <property type="match status" value="1"/>
</dbReference>
<feature type="transmembrane region" description="Helical" evidence="1">
    <location>
        <begin position="193"/>
        <end position="213"/>
    </location>
</feature>
<dbReference type="InterPro" id="IPR000160">
    <property type="entry name" value="GGDEF_dom"/>
</dbReference>
<dbReference type="PROSITE" id="PS50883">
    <property type="entry name" value="EAL"/>
    <property type="match status" value="1"/>
</dbReference>
<dbReference type="InterPro" id="IPR050706">
    <property type="entry name" value="Cyclic-di-GMP_PDE-like"/>
</dbReference>
<dbReference type="FunFam" id="3.30.70.270:FF:000001">
    <property type="entry name" value="Diguanylate cyclase domain protein"/>
    <property type="match status" value="1"/>
</dbReference>
<feature type="transmembrane region" description="Helical" evidence="1">
    <location>
        <begin position="6"/>
        <end position="26"/>
    </location>
</feature>
<evidence type="ECO:0000313" key="5">
    <source>
        <dbReference type="Proteomes" id="UP000199227"/>
    </source>
</evidence>
<dbReference type="STRING" id="223786.SAMN05216234_13315"/>
<dbReference type="InterPro" id="IPR043128">
    <property type="entry name" value="Rev_trsase/Diguanyl_cyclase"/>
</dbReference>
<dbReference type="EMBL" id="FOXB01000033">
    <property type="protein sequence ID" value="SFP69075.1"/>
    <property type="molecule type" value="Genomic_DNA"/>
</dbReference>
<accession>A0A1I5SED6</accession>
<keyword evidence="5" id="KW-1185">Reference proteome</keyword>
<dbReference type="Pfam" id="PF00990">
    <property type="entry name" value="GGDEF"/>
    <property type="match status" value="1"/>
</dbReference>
<feature type="domain" description="GGDEF" evidence="3">
    <location>
        <begin position="245"/>
        <end position="379"/>
    </location>
</feature>
<dbReference type="AlphaFoldDB" id="A0A1I5SED6"/>
<dbReference type="InterPro" id="IPR029787">
    <property type="entry name" value="Nucleotide_cyclase"/>
</dbReference>
<sequence length="623" mass="72901">MIFRHIAKIYAVILISIFAVFAYMYFSVNSIKKELNDNIDNLLIHIVKEFVENIDQNLKKNLKGRSPLEALHSDAKLRSNFEQVLSTISTNSFRYVYILYRDKNSIYRYLVDGSHEDKGELDQPLDVNIDEWNKVYETKQDNIIYQYELETLWTTYLHPILHKDQVVAVLAVDFSFELPDMVKEIIKPLNRSFLFIFIAILVLILLFAMEIYFNYKMKIKSYTDSLTGVYNRHYLRVFLKSVNIDNYQVLMFDIDHFKKINDNYGHKAGDIVLQDLAKIVKKLIREEDLIFRYGGEEFLLFVKVNGDFNVGEQIAKRIKDAVEKEKFIYEDQIIKTTISVGINKYPQRFKTIDQVIRYADEMLYLAKKDGRNCIKLEHENYKTMNKLTISEIKEAIEHNRIVCYYQPIFDSKTLSIVKYEALVRLIKKDQTVVGPYFFLEQIFSTTLYTELTNVVIENVFNKIEQTGAKISINLNFSDILDSKIYDSVIKSIKKHKTYASLLAIELLEYEELENIDIIKKRIDEIRSYGVLIALDDFGSGYANYEIFKHLPIDIIKIDGSLIKDLPNSEISLKIVKSIILLAKELDIKMVAEFVHSKEVLSKARFLGIEYLQGFYLSPPQENI</sequence>
<dbReference type="SMART" id="SM00267">
    <property type="entry name" value="GGDEF"/>
    <property type="match status" value="1"/>
</dbReference>
<evidence type="ECO:0000259" key="2">
    <source>
        <dbReference type="PROSITE" id="PS50883"/>
    </source>
</evidence>